<feature type="compositionally biased region" description="Polar residues" evidence="1">
    <location>
        <begin position="373"/>
        <end position="385"/>
    </location>
</feature>
<evidence type="ECO:0000256" key="1">
    <source>
        <dbReference type="SAM" id="MobiDB-lite"/>
    </source>
</evidence>
<dbReference type="STRING" id="623744.A0A553QK62"/>
<evidence type="ECO:0000313" key="3">
    <source>
        <dbReference type="EMBL" id="TRY90369.1"/>
    </source>
</evidence>
<dbReference type="GO" id="GO:0005856">
    <property type="term" value="C:cytoskeleton"/>
    <property type="evidence" value="ECO:0007669"/>
    <property type="project" value="TreeGrafter"/>
</dbReference>
<dbReference type="AlphaFoldDB" id="A0A553QK62"/>
<name>A0A553QK62_9TELE</name>
<feature type="domain" description="Myb/SANT-like DNA-binding" evidence="2">
    <location>
        <begin position="274"/>
        <end position="356"/>
    </location>
</feature>
<proteinExistence type="predicted"/>
<feature type="region of interest" description="Disordered" evidence="1">
    <location>
        <begin position="373"/>
        <end position="413"/>
    </location>
</feature>
<evidence type="ECO:0000259" key="2">
    <source>
        <dbReference type="Pfam" id="PF13837"/>
    </source>
</evidence>
<dbReference type="PANTHER" id="PTHR38709">
    <property type="entry name" value="SI:CH73-193C12.2-RELATED"/>
    <property type="match status" value="1"/>
</dbReference>
<dbReference type="OrthoDB" id="10261408at2759"/>
<gene>
    <name evidence="3" type="ORF">DNTS_006494</name>
</gene>
<comment type="caution">
    <text evidence="3">The sequence shown here is derived from an EMBL/GenBank/DDBJ whole genome shotgun (WGS) entry which is preliminary data.</text>
</comment>
<reference evidence="3 4" key="1">
    <citation type="journal article" date="2019" name="Sci. Data">
        <title>Hybrid genome assembly and annotation of Danionella translucida.</title>
        <authorList>
            <person name="Kadobianskyi M."/>
            <person name="Schulze L."/>
            <person name="Schuelke M."/>
            <person name="Judkewitz B."/>
        </authorList>
    </citation>
    <scope>NUCLEOTIDE SEQUENCE [LARGE SCALE GENOMIC DNA]</scope>
    <source>
        <strain evidence="3 4">Bolton</strain>
    </source>
</reference>
<dbReference type="Pfam" id="PF13837">
    <property type="entry name" value="Myb_DNA-bind_4"/>
    <property type="match status" value="1"/>
</dbReference>
<evidence type="ECO:0000313" key="4">
    <source>
        <dbReference type="Proteomes" id="UP000316079"/>
    </source>
</evidence>
<dbReference type="EMBL" id="SRMA01025855">
    <property type="protein sequence ID" value="TRY90369.1"/>
    <property type="molecule type" value="Genomic_DNA"/>
</dbReference>
<dbReference type="Proteomes" id="UP000316079">
    <property type="component" value="Unassembled WGS sequence"/>
</dbReference>
<keyword evidence="4" id="KW-1185">Reference proteome</keyword>
<dbReference type="PANTHER" id="PTHR38709:SF1">
    <property type="entry name" value="DREBRIN"/>
    <property type="match status" value="1"/>
</dbReference>
<dbReference type="InterPro" id="IPR044822">
    <property type="entry name" value="Myb_DNA-bind_4"/>
</dbReference>
<organism evidence="3 4">
    <name type="scientific">Danionella cerebrum</name>
    <dbReference type="NCBI Taxonomy" id="2873325"/>
    <lineage>
        <taxon>Eukaryota</taxon>
        <taxon>Metazoa</taxon>
        <taxon>Chordata</taxon>
        <taxon>Craniata</taxon>
        <taxon>Vertebrata</taxon>
        <taxon>Euteleostomi</taxon>
        <taxon>Actinopterygii</taxon>
        <taxon>Neopterygii</taxon>
        <taxon>Teleostei</taxon>
        <taxon>Ostariophysi</taxon>
        <taxon>Cypriniformes</taxon>
        <taxon>Danionidae</taxon>
        <taxon>Danioninae</taxon>
        <taxon>Danionella</taxon>
    </lineage>
</organism>
<sequence>MCSAKSPLSKSLIICTTGSASVLDLVLHPLFVVTDFDACPGSSGVAAPLAHHTLCSLLGAVLQRIPGVFSVGPLSSASCNHLFEGWSLLECLLPESSVVVWGPAHAVLSFPYSEEVVTDHALLGFPAFPLSSKSLLCATGSAPALDLDLRPLLVITDYDAYPGSPSVAATLAQHTLYSLSGAVLRGISGVFSVGSSSSAGSYPLLLKGCGPLECLLPTSSLLVWGPARAHRKLAHLMTKTPDASMDHELYTVQSPADDTKNGRELTEYVYKMSNDEFVRFVKLRVTNEALFTGKRNSSNLAYRAILKELGLNKEISASQARKKWENLKTKYRDMKNPPPGVSVNPTNWPWFSLMDDAMEGRLAGSEVILDTSSVGNESDYRPNSTSRKRTKRPRELDQNEIELSVEEDDMMSEEMQQGKSELDRDRDEMEHERAIIDSDKAAIEYEKMVLEREKMVLDREKAGVERELAALDRDRASLEREKAAVERDRASVEYIRAQLEKERAILERERAKLERERAVLEHRGTETTEHTANLNDNFEGTNSSVPLVMEPATLDRRQKFLNLFEKLIENF</sequence>
<feature type="compositionally biased region" description="Acidic residues" evidence="1">
    <location>
        <begin position="398"/>
        <end position="412"/>
    </location>
</feature>
<protein>
    <recommendedName>
        <fullName evidence="2">Myb/SANT-like DNA-binding domain-containing protein</fullName>
    </recommendedName>
</protein>
<accession>A0A553QK62</accession>